<dbReference type="OrthoDB" id="2927144at2759"/>
<feature type="transmembrane region" description="Helical" evidence="1">
    <location>
        <begin position="323"/>
        <end position="344"/>
    </location>
</feature>
<organism evidence="2 3">
    <name type="scientific">Candolleomyces eurysporus</name>
    <dbReference type="NCBI Taxonomy" id="2828524"/>
    <lineage>
        <taxon>Eukaryota</taxon>
        <taxon>Fungi</taxon>
        <taxon>Dikarya</taxon>
        <taxon>Basidiomycota</taxon>
        <taxon>Agaricomycotina</taxon>
        <taxon>Agaricomycetes</taxon>
        <taxon>Agaricomycetidae</taxon>
        <taxon>Agaricales</taxon>
        <taxon>Agaricineae</taxon>
        <taxon>Psathyrellaceae</taxon>
        <taxon>Candolleomyces</taxon>
    </lineage>
</organism>
<gene>
    <name evidence="2" type="ORF">H1R20_g6039</name>
</gene>
<dbReference type="EMBL" id="JANBPK010000812">
    <property type="protein sequence ID" value="KAJ2931052.1"/>
    <property type="molecule type" value="Genomic_DNA"/>
</dbReference>
<sequence>MPPSIIVDDADLTLLIGAQWQRFTNSSAAHNQTTTVCRTDLNGKGIANIKKPTLTLNLPSLKGFTLVGTGAENLRLNYTFRNSDTPKDGPVSTNPEFFNKVYLLPSSSSLPLSLIRSPFFVPVYLQTGVELMTLTSTDTHTIEIVPDSGRFTLDYVLFTPDKESGYIGQRLMSDDHDGTIKYTAGQWSLTESVVLPRAIPMKGTLAKATAVGASFSVEFTGADIAVYGVVNSVAGKLSASYSIDGGPPSAVTHVNGSQAVNGDGWLMNQPFFKQNVAAGTHTLNVTLTEVTGNQSYYFDYLTFQGIDQTQLNATGAGKKSNTLGGIIGGVIAAIIILGCCGAWGRKKYYYVRRPVVYVKETVIL</sequence>
<proteinExistence type="predicted"/>
<dbReference type="Proteomes" id="UP001140091">
    <property type="component" value="Unassembled WGS sequence"/>
</dbReference>
<accession>A0A9W8JAC5</accession>
<keyword evidence="1" id="KW-1133">Transmembrane helix</keyword>
<feature type="non-terminal residue" evidence="2">
    <location>
        <position position="1"/>
    </location>
</feature>
<evidence type="ECO:0000256" key="1">
    <source>
        <dbReference type="SAM" id="Phobius"/>
    </source>
</evidence>
<dbReference type="AlphaFoldDB" id="A0A9W8JAC5"/>
<name>A0A9W8JAC5_9AGAR</name>
<keyword evidence="1" id="KW-0812">Transmembrane</keyword>
<keyword evidence="3" id="KW-1185">Reference proteome</keyword>
<evidence type="ECO:0000313" key="2">
    <source>
        <dbReference type="EMBL" id="KAJ2931052.1"/>
    </source>
</evidence>
<evidence type="ECO:0000313" key="3">
    <source>
        <dbReference type="Proteomes" id="UP001140091"/>
    </source>
</evidence>
<protein>
    <submittedName>
        <fullName evidence="2">Uncharacterized protein</fullName>
    </submittedName>
</protein>
<dbReference type="Gene3D" id="2.60.120.260">
    <property type="entry name" value="Galactose-binding domain-like"/>
    <property type="match status" value="1"/>
</dbReference>
<reference evidence="2" key="1">
    <citation type="submission" date="2022-06" db="EMBL/GenBank/DDBJ databases">
        <title>Genome Sequence of Candolleomyces eurysporus.</title>
        <authorList>
            <person name="Buettner E."/>
        </authorList>
    </citation>
    <scope>NUCLEOTIDE SEQUENCE</scope>
    <source>
        <strain evidence="2">VTCC 930004</strain>
    </source>
</reference>
<comment type="caution">
    <text evidence="2">The sequence shown here is derived from an EMBL/GenBank/DDBJ whole genome shotgun (WGS) entry which is preliminary data.</text>
</comment>
<keyword evidence="1" id="KW-0472">Membrane</keyword>